<feature type="transmembrane region" description="Helical" evidence="1">
    <location>
        <begin position="478"/>
        <end position="497"/>
    </location>
</feature>
<gene>
    <name evidence="2" type="ORF">JG29_14790</name>
</gene>
<dbReference type="STRING" id="1218508.JG29_14790"/>
<keyword evidence="1" id="KW-0812">Transmembrane</keyword>
<evidence type="ECO:0000313" key="2">
    <source>
        <dbReference type="EMBL" id="KJY48418.1"/>
    </source>
</evidence>
<accession>A0A0F4KQV3</accession>
<proteinExistence type="predicted"/>
<feature type="transmembrane region" description="Helical" evidence="1">
    <location>
        <begin position="12"/>
        <end position="32"/>
    </location>
</feature>
<keyword evidence="3" id="KW-1185">Reference proteome</keyword>
<feature type="transmembrane region" description="Helical" evidence="1">
    <location>
        <begin position="161"/>
        <end position="181"/>
    </location>
</feature>
<name>A0A0F4KQV3_9LACO</name>
<dbReference type="HOGENOM" id="CLU_024626_3_0_9"/>
<evidence type="ECO:0000256" key="1">
    <source>
        <dbReference type="SAM" id="Phobius"/>
    </source>
</evidence>
<feature type="transmembrane region" description="Helical" evidence="1">
    <location>
        <begin position="212"/>
        <end position="229"/>
    </location>
</feature>
<feature type="transmembrane region" description="Helical" evidence="1">
    <location>
        <begin position="186"/>
        <end position="206"/>
    </location>
</feature>
<feature type="transmembrane region" description="Helical" evidence="1">
    <location>
        <begin position="454"/>
        <end position="472"/>
    </location>
</feature>
<evidence type="ECO:0000313" key="3">
    <source>
        <dbReference type="Proteomes" id="UP000033695"/>
    </source>
</evidence>
<feature type="transmembrane region" description="Helical" evidence="1">
    <location>
        <begin position="278"/>
        <end position="298"/>
    </location>
</feature>
<feature type="transmembrane region" description="Helical" evidence="1">
    <location>
        <begin position="421"/>
        <end position="442"/>
    </location>
</feature>
<protein>
    <recommendedName>
        <fullName evidence="4">Integral membrane protein</fullName>
    </recommendedName>
</protein>
<reference evidence="2 3" key="1">
    <citation type="submission" date="2014-12" db="EMBL/GenBank/DDBJ databases">
        <title>Comparative genomics of the lactic acid bacteria isolated from the honey bee gut.</title>
        <authorList>
            <person name="Ellegaard K.M."/>
            <person name="Tamarit D."/>
            <person name="Javelind E."/>
            <person name="Olofsson T."/>
            <person name="Andersson S.G."/>
            <person name="Vasquez A."/>
        </authorList>
    </citation>
    <scope>NUCLEOTIDE SEQUENCE [LARGE SCALE GENOMIC DNA]</scope>
    <source>
        <strain evidence="2 3">Hon2</strain>
    </source>
</reference>
<organism evidence="2 3">
    <name type="scientific">Bombilactobacillus mellis</name>
    <dbReference type="NCBI Taxonomy" id="1218508"/>
    <lineage>
        <taxon>Bacteria</taxon>
        <taxon>Bacillati</taxon>
        <taxon>Bacillota</taxon>
        <taxon>Bacilli</taxon>
        <taxon>Lactobacillales</taxon>
        <taxon>Lactobacillaceae</taxon>
        <taxon>Bombilactobacillus</taxon>
    </lineage>
</organism>
<dbReference type="EMBL" id="JXBZ01000009">
    <property type="protein sequence ID" value="KJY48418.1"/>
    <property type="molecule type" value="Genomic_DNA"/>
</dbReference>
<dbReference type="PATRIC" id="fig|1218508.4.peg.1470"/>
<sequence length="517" mass="59670">MKYFTYLFKYLAYLFLTGMAISAIINLIISLTKANDHLLLEIVIILLYILIVSIFGFLFYFHKKSIWQFLSVPKKRRLLYLIGTVILIIWQIVMIINLTTYVGWDPQQTLLSVVARPHMQGWLYDYLSYCPNNLSLYYLFVFIRKFCSITHLPFSMLTINYFNMIIMDIAFLLLILAIKYFTNNRIISLLGFATIFFLLGFSPWIIVTYTDTLSLLPVSLGLLALALLIRKRNYYTAILFGLSGSLCFFVKPSSSIYYIAAIIILILVSIIHKNWANIILTALACLTTFLVSISIQLFNTHQTMYPIDSSVALPATHYLMMGAQGNGSYNLQDVLSDINDPDKANLPHKNITKYCQRVKKMGIIGYSKFLINKFYWTNNDGSLGWGVEGGPDFINQTIRPYSADFGGLLRRFYWPLGNWSWMFYAIAQLIWISATILLVFSFRAVDYLSEITKNWLYLTIFGNNLFLLLFEAGRSRFLIQFLPILIFIIALSLYFLLFKDQSLSHKSVDSNYSVKIN</sequence>
<comment type="caution">
    <text evidence="2">The sequence shown here is derived from an EMBL/GenBank/DDBJ whole genome shotgun (WGS) entry which is preliminary data.</text>
</comment>
<dbReference type="Proteomes" id="UP000033695">
    <property type="component" value="Unassembled WGS sequence"/>
</dbReference>
<feature type="transmembrane region" description="Helical" evidence="1">
    <location>
        <begin position="79"/>
        <end position="104"/>
    </location>
</feature>
<evidence type="ECO:0008006" key="4">
    <source>
        <dbReference type="Google" id="ProtNLM"/>
    </source>
</evidence>
<keyword evidence="1" id="KW-0472">Membrane</keyword>
<feature type="transmembrane region" description="Helical" evidence="1">
    <location>
        <begin position="234"/>
        <end position="250"/>
    </location>
</feature>
<dbReference type="AlphaFoldDB" id="A0A0F4KQV3"/>
<feature type="transmembrane region" description="Helical" evidence="1">
    <location>
        <begin position="256"/>
        <end position="271"/>
    </location>
</feature>
<feature type="transmembrane region" description="Helical" evidence="1">
    <location>
        <begin position="38"/>
        <end position="59"/>
    </location>
</feature>
<keyword evidence="1" id="KW-1133">Transmembrane helix</keyword>